<evidence type="ECO:0000313" key="2">
    <source>
        <dbReference type="EMBL" id="VDP35588.1"/>
    </source>
</evidence>
<organism evidence="4">
    <name type="scientific">Echinostoma caproni</name>
    <dbReference type="NCBI Taxonomy" id="27848"/>
    <lineage>
        <taxon>Eukaryota</taxon>
        <taxon>Metazoa</taxon>
        <taxon>Spiralia</taxon>
        <taxon>Lophotrochozoa</taxon>
        <taxon>Platyhelminthes</taxon>
        <taxon>Trematoda</taxon>
        <taxon>Digenea</taxon>
        <taxon>Plagiorchiida</taxon>
        <taxon>Echinostomata</taxon>
        <taxon>Echinostomatoidea</taxon>
        <taxon>Echinostomatidae</taxon>
        <taxon>Echinostoma</taxon>
    </lineage>
</organism>
<dbReference type="EMBL" id="UZAN01006757">
    <property type="protein sequence ID" value="VDP35588.1"/>
    <property type="molecule type" value="Genomic_DNA"/>
</dbReference>
<evidence type="ECO:0000313" key="4">
    <source>
        <dbReference type="WBParaSite" id="ECPE_0000125001-mRNA-1"/>
    </source>
</evidence>
<dbReference type="AlphaFoldDB" id="A0A183A2R5"/>
<proteinExistence type="predicted"/>
<dbReference type="WBParaSite" id="ECPE_0000125001-mRNA-1">
    <property type="protein sequence ID" value="ECPE_0000125001-mRNA-1"/>
    <property type="gene ID" value="ECPE_0000125001"/>
</dbReference>
<accession>A0A183A2R5</accession>
<feature type="region of interest" description="Disordered" evidence="1">
    <location>
        <begin position="31"/>
        <end position="89"/>
    </location>
</feature>
<dbReference type="Proteomes" id="UP000272942">
    <property type="component" value="Unassembled WGS sequence"/>
</dbReference>
<dbReference type="OrthoDB" id="10521177at2759"/>
<feature type="compositionally biased region" description="Polar residues" evidence="1">
    <location>
        <begin position="48"/>
        <end position="57"/>
    </location>
</feature>
<sequence>MTQGISTFRFPADTALSAVLERAAQRRQLPQHGGYQYHLESWPHVTEQRTPPLQRHNSQSEQQQQSLGGQKKTPDSSEGPPRRGQRLDLNMRLSEVVAAHLPLRFVLVRDNSKLLA</sequence>
<reference evidence="2 3" key="2">
    <citation type="submission" date="2018-11" db="EMBL/GenBank/DDBJ databases">
        <authorList>
            <consortium name="Pathogen Informatics"/>
        </authorList>
    </citation>
    <scope>NUCLEOTIDE SEQUENCE [LARGE SCALE GENOMIC DNA]</scope>
    <source>
        <strain evidence="2 3">Egypt</strain>
    </source>
</reference>
<reference evidence="4" key="1">
    <citation type="submission" date="2016-06" db="UniProtKB">
        <authorList>
            <consortium name="WormBaseParasite"/>
        </authorList>
    </citation>
    <scope>IDENTIFICATION</scope>
</reference>
<keyword evidence="3" id="KW-1185">Reference proteome</keyword>
<evidence type="ECO:0000256" key="1">
    <source>
        <dbReference type="SAM" id="MobiDB-lite"/>
    </source>
</evidence>
<evidence type="ECO:0000313" key="3">
    <source>
        <dbReference type="Proteomes" id="UP000272942"/>
    </source>
</evidence>
<protein>
    <submittedName>
        <fullName evidence="4">RBD domain-containing protein</fullName>
    </submittedName>
</protein>
<name>A0A183A2R5_9TREM</name>
<gene>
    <name evidence="2" type="ORF">ECPE_LOCUS1250</name>
</gene>